<dbReference type="Pfam" id="PF21010">
    <property type="entry name" value="HA2_C"/>
    <property type="match status" value="1"/>
</dbReference>
<dbReference type="PANTHER" id="PTHR18934:SF99">
    <property type="entry name" value="ATP-DEPENDENT RNA HELICASE DHX37-RELATED"/>
    <property type="match status" value="1"/>
</dbReference>
<dbReference type="Pfam" id="PF00271">
    <property type="entry name" value="Helicase_C"/>
    <property type="match status" value="1"/>
</dbReference>
<evidence type="ECO:0000256" key="1">
    <source>
        <dbReference type="ARBA" id="ARBA00022741"/>
    </source>
</evidence>
<dbReference type="Pfam" id="PF04408">
    <property type="entry name" value="WHD_HA2"/>
    <property type="match status" value="1"/>
</dbReference>
<dbReference type="InterPro" id="IPR027417">
    <property type="entry name" value="P-loop_NTPase"/>
</dbReference>
<dbReference type="InterPro" id="IPR048333">
    <property type="entry name" value="HA2_WH"/>
</dbReference>
<evidence type="ECO:0000256" key="3">
    <source>
        <dbReference type="ARBA" id="ARBA00022806"/>
    </source>
</evidence>
<keyword evidence="3" id="KW-0347">Helicase</keyword>
<evidence type="ECO:0000313" key="7">
    <source>
        <dbReference type="EMBL" id="CAD8995043.1"/>
    </source>
</evidence>
<evidence type="ECO:0000256" key="2">
    <source>
        <dbReference type="ARBA" id="ARBA00022801"/>
    </source>
</evidence>
<dbReference type="SMART" id="SM00847">
    <property type="entry name" value="HA2"/>
    <property type="match status" value="1"/>
</dbReference>
<gene>
    <name evidence="7" type="ORF">EGYM00392_LOCUS6098</name>
</gene>
<dbReference type="Pfam" id="PF07717">
    <property type="entry name" value="OB_NTP_bind"/>
    <property type="match status" value="1"/>
</dbReference>
<keyword evidence="4" id="KW-0067">ATP-binding</keyword>
<name>A0A7S1N3Q4_9EUGL</name>
<dbReference type="PROSITE" id="PS51194">
    <property type="entry name" value="HELICASE_CTER"/>
    <property type="match status" value="1"/>
</dbReference>
<dbReference type="Gene3D" id="3.40.50.300">
    <property type="entry name" value="P-loop containing nucleotide triphosphate hydrolases"/>
    <property type="match status" value="2"/>
</dbReference>
<dbReference type="PANTHER" id="PTHR18934">
    <property type="entry name" value="ATP-DEPENDENT RNA HELICASE"/>
    <property type="match status" value="1"/>
</dbReference>
<dbReference type="Gene3D" id="1.20.120.1080">
    <property type="match status" value="1"/>
</dbReference>
<evidence type="ECO:0000256" key="4">
    <source>
        <dbReference type="ARBA" id="ARBA00022840"/>
    </source>
</evidence>
<dbReference type="SMART" id="SM00490">
    <property type="entry name" value="HELICc"/>
    <property type="match status" value="1"/>
</dbReference>
<dbReference type="CDD" id="cd17917">
    <property type="entry name" value="DEXHc_RHA-like"/>
    <property type="match status" value="1"/>
</dbReference>
<protein>
    <recommendedName>
        <fullName evidence="8">RNA helicase</fullName>
    </recommendedName>
</protein>
<evidence type="ECO:0000259" key="6">
    <source>
        <dbReference type="PROSITE" id="PS51194"/>
    </source>
</evidence>
<accession>A0A7S1N3Q4</accession>
<dbReference type="GO" id="GO:0016787">
    <property type="term" value="F:hydrolase activity"/>
    <property type="evidence" value="ECO:0007669"/>
    <property type="project" value="UniProtKB-KW"/>
</dbReference>
<dbReference type="InterPro" id="IPR007502">
    <property type="entry name" value="Helicase-assoc_dom"/>
</dbReference>
<proteinExistence type="predicted"/>
<dbReference type="SUPFAM" id="SSF52540">
    <property type="entry name" value="P-loop containing nucleoside triphosphate hydrolases"/>
    <property type="match status" value="1"/>
</dbReference>
<keyword evidence="1" id="KW-0547">Nucleotide-binding</keyword>
<dbReference type="EMBL" id="HBGA01015754">
    <property type="protein sequence ID" value="CAD8995043.1"/>
    <property type="molecule type" value="Transcribed_RNA"/>
</dbReference>
<dbReference type="PROSITE" id="PS51192">
    <property type="entry name" value="HELICASE_ATP_BIND_1"/>
    <property type="match status" value="1"/>
</dbReference>
<feature type="domain" description="Helicase C-terminal" evidence="6">
    <location>
        <begin position="160"/>
        <end position="330"/>
    </location>
</feature>
<dbReference type="CDD" id="cd18791">
    <property type="entry name" value="SF2_C_RHA"/>
    <property type="match status" value="1"/>
</dbReference>
<organism evidence="7">
    <name type="scientific">Eutreptiella gymnastica</name>
    <dbReference type="NCBI Taxonomy" id="73025"/>
    <lineage>
        <taxon>Eukaryota</taxon>
        <taxon>Discoba</taxon>
        <taxon>Euglenozoa</taxon>
        <taxon>Euglenida</taxon>
        <taxon>Spirocuta</taxon>
        <taxon>Euglenophyceae</taxon>
        <taxon>Eutreptiales</taxon>
        <taxon>Eutreptiaceae</taxon>
        <taxon>Eutreptiella</taxon>
    </lineage>
</organism>
<dbReference type="GO" id="GO:0004386">
    <property type="term" value="F:helicase activity"/>
    <property type="evidence" value="ECO:0007669"/>
    <property type="project" value="UniProtKB-KW"/>
</dbReference>
<keyword evidence="2" id="KW-0378">Hydrolase</keyword>
<feature type="domain" description="Helicase ATP-binding" evidence="5">
    <location>
        <begin position="1"/>
        <end position="135"/>
    </location>
</feature>
<sequence>MALEAGYRAIACTQPRKVAAITVSQRVAQERGAHLGSEVGYSVRFDNKTSGRPRLRYMTDGVLLQECMSHPQFDQYDVVFIDEVHERTLATDILLGLLKQVTANSQALKVVIMSATFDCVKFSDFFAGAPTVHVPGSTYPVQILNIQHKVDDYLDQAIATVYNILLFEEDQGHILVFLTGEEEIEQACDILRVDPRFHGDPGLVVLPLYSALPPQDQIRVFEGRPGQRKCIFATNIAETSVTIPGVVYVVDCGFSKQKMYLPRSRVETLLIQPISQASARQRAGRAGRTRPGKCFRLYHESVHDQMEDASTPEILRSDMSQVILQLSKLGVANLMQFPFVDAPRADVIIRSLEHLQQLRAIGQDLRITDLGRQVSHFPVEPSLAVALLLAHHEGCTKQIATIVGMLSVPKLYMKSDRESEGHSDRARSLFKVRDGDHLTLLKTFTYYLHACTGDVNGELDARVAQNGCRAGRDFCHKHRISERGIRQAASIRSQLLQILQRLGLPTPGLQVYDYDDWGYSEAVRRALCRGMFMNIACLVDYEYIQLVHGNNMRLHPSTVLKGEDEWIIYHEAVITKESYLRVCSKVQLCWLQEFAPDFIQALRCSQHLDKKQKSKIFP</sequence>
<dbReference type="InterPro" id="IPR011709">
    <property type="entry name" value="DEAD-box_helicase_OB_fold"/>
</dbReference>
<dbReference type="InterPro" id="IPR001650">
    <property type="entry name" value="Helicase_C-like"/>
</dbReference>
<evidence type="ECO:0008006" key="8">
    <source>
        <dbReference type="Google" id="ProtNLM"/>
    </source>
</evidence>
<evidence type="ECO:0000259" key="5">
    <source>
        <dbReference type="PROSITE" id="PS51192"/>
    </source>
</evidence>
<dbReference type="InterPro" id="IPR014001">
    <property type="entry name" value="Helicase_ATP-bd"/>
</dbReference>
<dbReference type="GO" id="GO:0005524">
    <property type="term" value="F:ATP binding"/>
    <property type="evidence" value="ECO:0007669"/>
    <property type="project" value="UniProtKB-KW"/>
</dbReference>
<dbReference type="AlphaFoldDB" id="A0A7S1N3Q4"/>
<reference evidence="7" key="1">
    <citation type="submission" date="2021-01" db="EMBL/GenBank/DDBJ databases">
        <authorList>
            <person name="Corre E."/>
            <person name="Pelletier E."/>
            <person name="Niang G."/>
            <person name="Scheremetjew M."/>
            <person name="Finn R."/>
            <person name="Kale V."/>
            <person name="Holt S."/>
            <person name="Cochrane G."/>
            <person name="Meng A."/>
            <person name="Brown T."/>
            <person name="Cohen L."/>
        </authorList>
    </citation>
    <scope>NUCLEOTIDE SEQUENCE</scope>
    <source>
        <strain evidence="7">NIES-381</strain>
    </source>
</reference>
<dbReference type="GO" id="GO:0003723">
    <property type="term" value="F:RNA binding"/>
    <property type="evidence" value="ECO:0007669"/>
    <property type="project" value="TreeGrafter"/>
</dbReference>